<comment type="similarity">
    <text evidence="1">Belongs to the PemK/MazF family.</text>
</comment>
<dbReference type="OrthoDB" id="9808744at2"/>
<dbReference type="EMBL" id="BASH01000005">
    <property type="protein sequence ID" value="GAD17030.1"/>
    <property type="molecule type" value="Genomic_DNA"/>
</dbReference>
<dbReference type="PATRIC" id="fig|1423780.4.peg.1847"/>
<comment type="caution">
    <text evidence="3">The sequence shown here is derived from an EMBL/GenBank/DDBJ whole genome shotgun (WGS) entry which is preliminary data.</text>
</comment>
<dbReference type="GO" id="GO:0016075">
    <property type="term" value="P:rRNA catabolic process"/>
    <property type="evidence" value="ECO:0007669"/>
    <property type="project" value="TreeGrafter"/>
</dbReference>
<dbReference type="PANTHER" id="PTHR33988:SF3">
    <property type="entry name" value="ENDORIBONUCLEASE TOXIN CHPB-RELATED"/>
    <property type="match status" value="1"/>
</dbReference>
<dbReference type="GO" id="GO:0006402">
    <property type="term" value="P:mRNA catabolic process"/>
    <property type="evidence" value="ECO:0007669"/>
    <property type="project" value="TreeGrafter"/>
</dbReference>
<dbReference type="AlphaFoldDB" id="S4PQ99"/>
<keyword evidence="4" id="KW-1185">Reference proteome</keyword>
<proteinExistence type="inferred from homology"/>
<evidence type="ECO:0000256" key="1">
    <source>
        <dbReference type="ARBA" id="ARBA00007521"/>
    </source>
</evidence>
<gene>
    <name evidence="3" type="ORF">LOT_1568</name>
</gene>
<dbReference type="InterPro" id="IPR003477">
    <property type="entry name" value="PemK-like"/>
</dbReference>
<dbReference type="InterPro" id="IPR011067">
    <property type="entry name" value="Plasmid_toxin/cell-grow_inhib"/>
</dbReference>
<accession>S4PQ99</accession>
<sequence>MTEFEYSYHGYTPEQADLIWATFDPQEGREIQKRRPALVVSSTEYNKKTGFIQICPITSTIRNRPGFFDVHEKNGINGQVNAIQMRSIDFLSPKRNIEKIGELRMDVFGEIAQFIVYIFNFDNMIESGE</sequence>
<dbReference type="RefSeq" id="WP_020281470.1">
    <property type="nucleotide sequence ID" value="NZ_AZED01000003.1"/>
</dbReference>
<dbReference type="eggNOG" id="COG2337">
    <property type="taxonomic scope" value="Bacteria"/>
</dbReference>
<dbReference type="SUPFAM" id="SSF50118">
    <property type="entry name" value="Cell growth inhibitor/plasmid maintenance toxic component"/>
    <property type="match status" value="1"/>
</dbReference>
<name>S4PQ99_9LACO</name>
<dbReference type="GO" id="GO:0003677">
    <property type="term" value="F:DNA binding"/>
    <property type="evidence" value="ECO:0007669"/>
    <property type="project" value="InterPro"/>
</dbReference>
<dbReference type="GeneID" id="301046863"/>
<keyword evidence="2" id="KW-1277">Toxin-antitoxin system</keyword>
<dbReference type="PANTHER" id="PTHR33988">
    <property type="entry name" value="ENDORIBONUCLEASE MAZF-RELATED"/>
    <property type="match status" value="1"/>
</dbReference>
<organism evidence="3 4">
    <name type="scientific">Lentilactobacillus otakiensis DSM 19908 = JCM 15040</name>
    <dbReference type="NCBI Taxonomy" id="1423780"/>
    <lineage>
        <taxon>Bacteria</taxon>
        <taxon>Bacillati</taxon>
        <taxon>Bacillota</taxon>
        <taxon>Bacilli</taxon>
        <taxon>Lactobacillales</taxon>
        <taxon>Lactobacillaceae</taxon>
        <taxon>Lentilactobacillus</taxon>
    </lineage>
</organism>
<protein>
    <submittedName>
        <fullName evidence="3">Uncharacterized protein</fullName>
    </submittedName>
</protein>
<dbReference type="Proteomes" id="UP000016361">
    <property type="component" value="Unassembled WGS sequence"/>
</dbReference>
<reference evidence="4" key="1">
    <citation type="journal article" date="2013" name="Genome Announc.">
        <title>Draft Genome Sequence of D-Branched-Chain Amino Acid Producer Lactobacillus otakiensis JCM 15040T, Isolated from a Traditional Japanese Pickle.</title>
        <authorList>
            <person name="Doi K."/>
            <person name="Mori K."/>
            <person name="Mutaguchi Y."/>
            <person name="Tashiro K."/>
            <person name="Fujino Y."/>
            <person name="Ohmori T."/>
            <person name="Kuhara S."/>
            <person name="Ohshima T."/>
        </authorList>
    </citation>
    <scope>NUCLEOTIDE SEQUENCE [LARGE SCALE GENOMIC DNA]</scope>
    <source>
        <strain evidence="4">JCM 15040</strain>
    </source>
</reference>
<dbReference type="Pfam" id="PF02452">
    <property type="entry name" value="PemK_toxin"/>
    <property type="match status" value="1"/>
</dbReference>
<evidence type="ECO:0000313" key="4">
    <source>
        <dbReference type="Proteomes" id="UP000016361"/>
    </source>
</evidence>
<dbReference type="GO" id="GO:0004521">
    <property type="term" value="F:RNA endonuclease activity"/>
    <property type="evidence" value="ECO:0007669"/>
    <property type="project" value="TreeGrafter"/>
</dbReference>
<dbReference type="Gene3D" id="2.30.30.110">
    <property type="match status" value="1"/>
</dbReference>
<evidence type="ECO:0000313" key="3">
    <source>
        <dbReference type="EMBL" id="GAD17030.1"/>
    </source>
</evidence>
<dbReference type="STRING" id="1423780.FD05_GL001824"/>
<evidence type="ECO:0000256" key="2">
    <source>
        <dbReference type="ARBA" id="ARBA00022649"/>
    </source>
</evidence>